<accession>A0A8C1VI52</accession>
<evidence type="ECO:0000256" key="4">
    <source>
        <dbReference type="ARBA" id="ARBA00022723"/>
    </source>
</evidence>
<evidence type="ECO:0000256" key="8">
    <source>
        <dbReference type="SAM" id="MobiDB-lite"/>
    </source>
</evidence>
<reference evidence="11" key="1">
    <citation type="submission" date="2025-05" db="UniProtKB">
        <authorList>
            <consortium name="Ensembl"/>
        </authorList>
    </citation>
    <scope>IDENTIFICATION</scope>
</reference>
<dbReference type="Pfam" id="PF13833">
    <property type="entry name" value="EF-hand_8"/>
    <property type="match status" value="1"/>
</dbReference>
<keyword evidence="6" id="KW-0106">Calcium</keyword>
<keyword evidence="9" id="KW-1133">Transmembrane helix</keyword>
<dbReference type="InterPro" id="IPR011992">
    <property type="entry name" value="EF-hand-dom_pair"/>
</dbReference>
<keyword evidence="4" id="KW-0479">Metal-binding</keyword>
<keyword evidence="9" id="KW-0812">Transmembrane</keyword>
<keyword evidence="3" id="KW-0963">Cytoplasm</keyword>
<dbReference type="Gene3D" id="1.10.238.10">
    <property type="entry name" value="EF-hand"/>
    <property type="match status" value="1"/>
</dbReference>
<evidence type="ECO:0000256" key="2">
    <source>
        <dbReference type="ARBA" id="ARBA00004496"/>
    </source>
</evidence>
<evidence type="ECO:0000313" key="12">
    <source>
        <dbReference type="Ensembl" id="ENSCCRP00020016307.1"/>
    </source>
</evidence>
<sequence>MFLANKLIKGLIDVVSNVDQFVPSDPPPPKRPLAYANQNETDEERQFRRVFQQLAGDDMEVSPNELMNMLNKIISKHGDLKTDGFTIESCRSMVAVMDSDSTGKLGFEEFKYLWNNIKRWQGIYKTFDADRSGLIGSNELPGAFKAAGEECSLVHFVLFCSLYSFIIGSVFFSVSMSCLANVVVVVFLGAFKTLDKDNNGTVKFDVQEWLQLTMYS</sequence>
<keyword evidence="5" id="KW-0677">Repeat</keyword>
<dbReference type="Proteomes" id="UP000694701">
    <property type="component" value="Unplaced"/>
</dbReference>
<organism evidence="11 13">
    <name type="scientific">Cyprinus carpio</name>
    <name type="common">Common carp</name>
    <dbReference type="NCBI Taxonomy" id="7962"/>
    <lineage>
        <taxon>Eukaryota</taxon>
        <taxon>Metazoa</taxon>
        <taxon>Chordata</taxon>
        <taxon>Craniata</taxon>
        <taxon>Vertebrata</taxon>
        <taxon>Euteleostomi</taxon>
        <taxon>Actinopterygii</taxon>
        <taxon>Neopterygii</taxon>
        <taxon>Teleostei</taxon>
        <taxon>Ostariophysi</taxon>
        <taxon>Cypriniformes</taxon>
        <taxon>Cyprinidae</taxon>
        <taxon>Cyprininae</taxon>
        <taxon>Cyprinus</taxon>
    </lineage>
</organism>
<dbReference type="Ensembl" id="ENSCCRT00020017933.1">
    <property type="protein sequence ID" value="ENSCCRP00020016307.1"/>
    <property type="gene ID" value="ENSCCRG00020007816.1"/>
</dbReference>
<dbReference type="GO" id="GO:0005509">
    <property type="term" value="F:calcium ion binding"/>
    <property type="evidence" value="ECO:0007669"/>
    <property type="project" value="InterPro"/>
</dbReference>
<proteinExistence type="predicted"/>
<dbReference type="AlphaFoldDB" id="A0A8C1VI52"/>
<evidence type="ECO:0000256" key="6">
    <source>
        <dbReference type="ARBA" id="ARBA00022837"/>
    </source>
</evidence>
<evidence type="ECO:0000256" key="9">
    <source>
        <dbReference type="SAM" id="Phobius"/>
    </source>
</evidence>
<dbReference type="PROSITE" id="PS00018">
    <property type="entry name" value="EF_HAND_1"/>
    <property type="match status" value="1"/>
</dbReference>
<evidence type="ECO:0000313" key="13">
    <source>
        <dbReference type="Proteomes" id="UP000694700"/>
    </source>
</evidence>
<dbReference type="GO" id="GO:0012505">
    <property type="term" value="C:endomembrane system"/>
    <property type="evidence" value="ECO:0007669"/>
    <property type="project" value="UniProtKB-SubCell"/>
</dbReference>
<evidence type="ECO:0000313" key="11">
    <source>
        <dbReference type="Ensembl" id="ENSCCRP00015050450.1"/>
    </source>
</evidence>
<dbReference type="InterPro" id="IPR002048">
    <property type="entry name" value="EF_hand_dom"/>
</dbReference>
<dbReference type="Ensembl" id="ENSCCRT00015052144.1">
    <property type="protein sequence ID" value="ENSCCRP00015050450.1"/>
    <property type="gene ID" value="ENSCCRG00015020810.1"/>
</dbReference>
<dbReference type="PANTHER" id="PTHR46735">
    <property type="entry name" value="CALPAIN, SMALL SUBUNIT 1 A-RELATED"/>
    <property type="match status" value="1"/>
</dbReference>
<evidence type="ECO:0000256" key="7">
    <source>
        <dbReference type="ARBA" id="ARBA00023136"/>
    </source>
</evidence>
<evidence type="ECO:0000256" key="1">
    <source>
        <dbReference type="ARBA" id="ARBA00004308"/>
    </source>
</evidence>
<feature type="transmembrane region" description="Helical" evidence="9">
    <location>
        <begin position="162"/>
        <end position="191"/>
    </location>
</feature>
<dbReference type="InterPro" id="IPR018247">
    <property type="entry name" value="EF_Hand_1_Ca_BS"/>
</dbReference>
<gene>
    <name evidence="11" type="primary">LOC109103186</name>
</gene>
<feature type="region of interest" description="Disordered" evidence="8">
    <location>
        <begin position="22"/>
        <end position="41"/>
    </location>
</feature>
<comment type="subcellular location">
    <subcellularLocation>
        <location evidence="2">Cytoplasm</location>
    </subcellularLocation>
    <subcellularLocation>
        <location evidence="1">Endomembrane system</location>
    </subcellularLocation>
</comment>
<dbReference type="GO" id="GO:0110158">
    <property type="term" value="C:calpain complex"/>
    <property type="evidence" value="ECO:0007669"/>
    <property type="project" value="TreeGrafter"/>
</dbReference>
<evidence type="ECO:0000256" key="5">
    <source>
        <dbReference type="ARBA" id="ARBA00022737"/>
    </source>
</evidence>
<dbReference type="SUPFAM" id="SSF47473">
    <property type="entry name" value="EF-hand"/>
    <property type="match status" value="1"/>
</dbReference>
<dbReference type="Proteomes" id="UP000694700">
    <property type="component" value="Unplaced"/>
</dbReference>
<name>A0A8C1VI52_CYPCA</name>
<evidence type="ECO:0000259" key="10">
    <source>
        <dbReference type="PROSITE" id="PS50222"/>
    </source>
</evidence>
<evidence type="ECO:0000256" key="3">
    <source>
        <dbReference type="ARBA" id="ARBA00022490"/>
    </source>
</evidence>
<keyword evidence="7 9" id="KW-0472">Membrane</keyword>
<dbReference type="PANTHER" id="PTHR46735:SF3">
    <property type="entry name" value="CALPAIN SMALL SUBUNIT 1-RELATED"/>
    <property type="match status" value="1"/>
</dbReference>
<dbReference type="PROSITE" id="PS50222">
    <property type="entry name" value="EF_HAND_2"/>
    <property type="match status" value="1"/>
</dbReference>
<feature type="domain" description="EF-hand" evidence="10">
    <location>
        <begin position="115"/>
        <end position="150"/>
    </location>
</feature>
<protein>
    <submittedName>
        <fullName evidence="11">Calpain small subunit 1-like</fullName>
    </submittedName>
    <submittedName>
        <fullName evidence="12">Calpain, small subunit 1 b</fullName>
    </submittedName>
</protein>